<accession>A0A8T1R2B8</accession>
<feature type="region of interest" description="Disordered" evidence="9">
    <location>
        <begin position="647"/>
        <end position="688"/>
    </location>
</feature>
<evidence type="ECO:0000256" key="6">
    <source>
        <dbReference type="ARBA" id="ARBA00022553"/>
    </source>
</evidence>
<evidence type="ECO:0000313" key="11">
    <source>
        <dbReference type="Proteomes" id="UP000811609"/>
    </source>
</evidence>
<feature type="compositionally biased region" description="Acidic residues" evidence="9">
    <location>
        <begin position="399"/>
        <end position="415"/>
    </location>
</feature>
<feature type="region of interest" description="Disordered" evidence="9">
    <location>
        <begin position="395"/>
        <end position="471"/>
    </location>
</feature>
<protein>
    <recommendedName>
        <fullName evidence="3">H/ACA ribonucleoprotein complex non-core subunit NAF1</fullName>
    </recommendedName>
</protein>
<dbReference type="Proteomes" id="UP000811609">
    <property type="component" value="Chromosome 3"/>
</dbReference>
<dbReference type="GO" id="GO:0005732">
    <property type="term" value="C:sno(s)RNA-containing ribonucleoprotein complex"/>
    <property type="evidence" value="ECO:0007669"/>
    <property type="project" value="InterPro"/>
</dbReference>
<dbReference type="PANTHER" id="PTHR31633">
    <property type="entry name" value="H/ACA RIBONUCLEOPROTEIN COMPLEX NON-CORE SUBUNIT NAF1"/>
    <property type="match status" value="1"/>
</dbReference>
<proteinExistence type="inferred from homology"/>
<keyword evidence="4" id="KW-0690">Ribosome biogenesis</keyword>
<feature type="compositionally biased region" description="Basic and acidic residues" evidence="9">
    <location>
        <begin position="201"/>
        <end position="213"/>
    </location>
</feature>
<dbReference type="GO" id="GO:0006364">
    <property type="term" value="P:rRNA processing"/>
    <property type="evidence" value="ECO:0007669"/>
    <property type="project" value="UniProtKB-KW"/>
</dbReference>
<evidence type="ECO:0000256" key="5">
    <source>
        <dbReference type="ARBA" id="ARBA00022552"/>
    </source>
</evidence>
<dbReference type="GO" id="GO:0000493">
    <property type="term" value="P:box H/ACA snoRNP assembly"/>
    <property type="evidence" value="ECO:0007669"/>
    <property type="project" value="InterPro"/>
</dbReference>
<keyword evidence="5" id="KW-0698">rRNA processing</keyword>
<feature type="compositionally biased region" description="Basic residues" evidence="9">
    <location>
        <begin position="666"/>
        <end position="675"/>
    </location>
</feature>
<feature type="compositionally biased region" description="Polar residues" evidence="9">
    <location>
        <begin position="451"/>
        <end position="471"/>
    </location>
</feature>
<evidence type="ECO:0000256" key="4">
    <source>
        <dbReference type="ARBA" id="ARBA00022517"/>
    </source>
</evidence>
<evidence type="ECO:0000256" key="7">
    <source>
        <dbReference type="ARBA" id="ARBA00022884"/>
    </source>
</evidence>
<organism evidence="10 11">
    <name type="scientific">Carya illinoinensis</name>
    <name type="common">Pecan</name>
    <dbReference type="NCBI Taxonomy" id="32201"/>
    <lineage>
        <taxon>Eukaryota</taxon>
        <taxon>Viridiplantae</taxon>
        <taxon>Streptophyta</taxon>
        <taxon>Embryophyta</taxon>
        <taxon>Tracheophyta</taxon>
        <taxon>Spermatophyta</taxon>
        <taxon>Magnoliopsida</taxon>
        <taxon>eudicotyledons</taxon>
        <taxon>Gunneridae</taxon>
        <taxon>Pentapetalae</taxon>
        <taxon>rosids</taxon>
        <taxon>fabids</taxon>
        <taxon>Fagales</taxon>
        <taxon>Juglandaceae</taxon>
        <taxon>Carya</taxon>
    </lineage>
</organism>
<dbReference type="GO" id="GO:0005634">
    <property type="term" value="C:nucleus"/>
    <property type="evidence" value="ECO:0007669"/>
    <property type="project" value="UniProtKB-SubCell"/>
</dbReference>
<feature type="compositionally biased region" description="Gly residues" evidence="9">
    <location>
        <begin position="676"/>
        <end position="688"/>
    </location>
</feature>
<feature type="region of interest" description="Disordered" evidence="9">
    <location>
        <begin position="1"/>
        <end position="33"/>
    </location>
</feature>
<evidence type="ECO:0000256" key="2">
    <source>
        <dbReference type="ARBA" id="ARBA00009801"/>
    </source>
</evidence>
<feature type="compositionally biased region" description="Acidic residues" evidence="9">
    <location>
        <begin position="161"/>
        <end position="172"/>
    </location>
</feature>
<sequence length="688" mass="74847">MVGFISEPSSVDDLEQAPKLKDSNNSLDPFDPTPAEFSFFDSFPDFDSIKDWFEDTTISDMDDIGKVEFGSPEKPIELLQAQTPQGPEPIRNVSEPIAPGCEASVAGSGCGVKVEEWECEKLGNSSYCIEEEMRKKVILGSDPGNSDLGGGNDMKSKIESDGDESGSSESESESSFSSVAASSTGSGDDDDEEEEEEEEEKRETKVELTRGADEAGEVEEGEIRDGDDEQEMKRGTDDDGENNEADGEGMVDWSDVDEGDDDDEGGATIGPIRSTHELEVLPPVPPVDVTLQPHHQMLPMGVVLSIIGAQVIVEGVEKHNPLSEGSILWITESRTPLGLVDEIFGPVKNPYYKVRYNSDNEVPSAIHAGSSISFVPEFANHVLNDKDLYKKGYDASGANDEEVSDEAEFSDDEKEAEYKRIQKMTKRGINEPNVRNKKNNRKVKNRDGQWKNAQPSSRQPETRVNQLASTQNQHNFSPTAAAAAAFSVGQGYVSGPGLVSPFPPTAQTVGFNTPLNGVWTNGNYGMPFQPPQGAVFPNGFPTNGMTWLPQNPHQHLMPMPNRMLFQQQFDPSQRSLPTAMLPAEQSNIFLGPTFGRGLADQNALNQVTFGMGLQGRHTQPSMNSGERGVMSNGLEVEQSCAMQQSFFTPGNVENPQQTNLGASSSRGRKPYRRGGGRFAGGRAGRQSK</sequence>
<keyword evidence="11" id="KW-1185">Reference proteome</keyword>
<comment type="subcellular location">
    <subcellularLocation>
        <location evidence="1">Nucleus</location>
    </subcellularLocation>
</comment>
<dbReference type="Pfam" id="PF04410">
    <property type="entry name" value="Gar1"/>
    <property type="match status" value="1"/>
</dbReference>
<dbReference type="GO" id="GO:0003723">
    <property type="term" value="F:RNA binding"/>
    <property type="evidence" value="ECO:0007669"/>
    <property type="project" value="UniProtKB-KW"/>
</dbReference>
<feature type="compositionally biased region" description="Basic residues" evidence="9">
    <location>
        <begin position="435"/>
        <end position="444"/>
    </location>
</feature>
<feature type="compositionally biased region" description="Acidic residues" evidence="9">
    <location>
        <begin position="238"/>
        <end position="265"/>
    </location>
</feature>
<feature type="compositionally biased region" description="Acidic residues" evidence="9">
    <location>
        <begin position="187"/>
        <end position="200"/>
    </location>
</feature>
<dbReference type="InterPro" id="IPR007504">
    <property type="entry name" value="H/ACA_rnp_Gar1/Naf1"/>
</dbReference>
<feature type="compositionally biased region" description="Acidic residues" evidence="9">
    <location>
        <begin position="214"/>
        <end position="230"/>
    </location>
</feature>
<comment type="caution">
    <text evidence="10">The sequence shown here is derived from an EMBL/GenBank/DDBJ whole genome shotgun (WGS) entry which is preliminary data.</text>
</comment>
<feature type="region of interest" description="Disordered" evidence="9">
    <location>
        <begin position="137"/>
        <end position="275"/>
    </location>
</feature>
<keyword evidence="6" id="KW-0597">Phosphoprotein</keyword>
<evidence type="ECO:0000313" key="10">
    <source>
        <dbReference type="EMBL" id="KAG6661388.1"/>
    </source>
</evidence>
<reference evidence="10" key="1">
    <citation type="submission" date="2020-12" db="EMBL/GenBank/DDBJ databases">
        <title>WGS assembly of Carya illinoinensis cv. Pawnee.</title>
        <authorList>
            <person name="Platts A."/>
            <person name="Shu S."/>
            <person name="Wright S."/>
            <person name="Barry K."/>
            <person name="Edger P."/>
            <person name="Pires J.C."/>
            <person name="Schmutz J."/>
        </authorList>
    </citation>
    <scope>NUCLEOTIDE SEQUENCE</scope>
    <source>
        <tissue evidence="10">Leaf</tissue>
    </source>
</reference>
<evidence type="ECO:0000256" key="9">
    <source>
        <dbReference type="SAM" id="MobiDB-lite"/>
    </source>
</evidence>
<evidence type="ECO:0000256" key="1">
    <source>
        <dbReference type="ARBA" id="ARBA00004123"/>
    </source>
</evidence>
<keyword evidence="7" id="KW-0694">RNA-binding</keyword>
<gene>
    <name evidence="10" type="ORF">CIPAW_03G171000</name>
</gene>
<dbReference type="PANTHER" id="PTHR31633:SF1">
    <property type="entry name" value="H_ACA RIBONUCLEOPROTEIN COMPLEX NON-CORE SUBUNIT NAF1"/>
    <property type="match status" value="1"/>
</dbReference>
<dbReference type="AlphaFoldDB" id="A0A8T1R2B8"/>
<dbReference type="GO" id="GO:0001522">
    <property type="term" value="P:pseudouridine synthesis"/>
    <property type="evidence" value="ECO:0007669"/>
    <property type="project" value="InterPro"/>
</dbReference>
<feature type="compositionally biased region" description="Low complexity" evidence="9">
    <location>
        <begin position="173"/>
        <end position="186"/>
    </location>
</feature>
<dbReference type="EMBL" id="CM031811">
    <property type="protein sequence ID" value="KAG6661388.1"/>
    <property type="molecule type" value="Genomic_DNA"/>
</dbReference>
<keyword evidence="8" id="KW-0539">Nucleus</keyword>
<evidence type="ECO:0000256" key="8">
    <source>
        <dbReference type="ARBA" id="ARBA00023242"/>
    </source>
</evidence>
<dbReference type="InterPro" id="IPR040309">
    <property type="entry name" value="Naf1"/>
</dbReference>
<comment type="similarity">
    <text evidence="2">Belongs to the NAF1 family.</text>
</comment>
<feature type="compositionally biased region" description="Polar residues" evidence="9">
    <location>
        <begin position="647"/>
        <end position="662"/>
    </location>
</feature>
<dbReference type="FunFam" id="2.40.10.230:FF:000002">
    <property type="entry name" value="H/ACA ribonucleoprotein complex non-core subunit NAF1"/>
    <property type="match status" value="1"/>
</dbReference>
<evidence type="ECO:0000256" key="3">
    <source>
        <dbReference type="ARBA" id="ARBA00021438"/>
    </source>
</evidence>
<name>A0A8T1R2B8_CARIL</name>